<dbReference type="AlphaFoldDB" id="A0A183DKA8"/>
<evidence type="ECO:0000256" key="1">
    <source>
        <dbReference type="SAM" id="MobiDB-lite"/>
    </source>
</evidence>
<keyword evidence="3" id="KW-1185">Reference proteome</keyword>
<feature type="region of interest" description="Disordered" evidence="1">
    <location>
        <begin position="37"/>
        <end position="76"/>
    </location>
</feature>
<organism evidence="4">
    <name type="scientific">Gongylonema pulchrum</name>
    <dbReference type="NCBI Taxonomy" id="637853"/>
    <lineage>
        <taxon>Eukaryota</taxon>
        <taxon>Metazoa</taxon>
        <taxon>Ecdysozoa</taxon>
        <taxon>Nematoda</taxon>
        <taxon>Chromadorea</taxon>
        <taxon>Rhabditida</taxon>
        <taxon>Spirurina</taxon>
        <taxon>Spiruromorpha</taxon>
        <taxon>Spiruroidea</taxon>
        <taxon>Gongylonematidae</taxon>
        <taxon>Gongylonema</taxon>
    </lineage>
</organism>
<evidence type="ECO:0000313" key="2">
    <source>
        <dbReference type="EMBL" id="VDK68693.1"/>
    </source>
</evidence>
<reference evidence="4" key="1">
    <citation type="submission" date="2016-06" db="UniProtKB">
        <authorList>
            <consortium name="WormBaseParasite"/>
        </authorList>
    </citation>
    <scope>IDENTIFICATION</scope>
</reference>
<protein>
    <submittedName>
        <fullName evidence="2 4">Uncharacterized protein</fullName>
    </submittedName>
</protein>
<feature type="compositionally biased region" description="Low complexity" evidence="1">
    <location>
        <begin position="38"/>
        <end position="76"/>
    </location>
</feature>
<evidence type="ECO:0000313" key="3">
    <source>
        <dbReference type="Proteomes" id="UP000271098"/>
    </source>
</evidence>
<proteinExistence type="predicted"/>
<dbReference type="WBParaSite" id="GPUH_0000915901-mRNA-1">
    <property type="protein sequence ID" value="GPUH_0000915901-mRNA-1"/>
    <property type="gene ID" value="GPUH_0000915901"/>
</dbReference>
<dbReference type="EMBL" id="UYRT01028937">
    <property type="protein sequence ID" value="VDK68693.1"/>
    <property type="molecule type" value="Genomic_DNA"/>
</dbReference>
<gene>
    <name evidence="2" type="ORF">GPUH_LOCUS9151</name>
</gene>
<accession>A0A183DKA8</accession>
<evidence type="ECO:0000313" key="4">
    <source>
        <dbReference type="WBParaSite" id="GPUH_0000915901-mRNA-1"/>
    </source>
</evidence>
<reference evidence="2 3" key="2">
    <citation type="submission" date="2018-11" db="EMBL/GenBank/DDBJ databases">
        <authorList>
            <consortium name="Pathogen Informatics"/>
        </authorList>
    </citation>
    <scope>NUCLEOTIDE SEQUENCE [LARGE SCALE GENOMIC DNA]</scope>
</reference>
<sequence length="144" mass="15197">MCPFDQSKMFALLERKKHTKILSIYLPTREDYLLAGVTAPPSRDTTSRSTTPLGSSTTAISSLTGATATSTDLSSTASPLIHCTATTTGVLEPSAITQAAPSVASSHLSAVSEEDNDEQGMVNILLESPKQSHHDVSIVVHQCV</sequence>
<dbReference type="Proteomes" id="UP000271098">
    <property type="component" value="Unassembled WGS sequence"/>
</dbReference>
<name>A0A183DKA8_9BILA</name>